<evidence type="ECO:0000259" key="2">
    <source>
        <dbReference type="Pfam" id="PF03992"/>
    </source>
</evidence>
<keyword evidence="4" id="KW-1185">Reference proteome</keyword>
<dbReference type="Proteomes" id="UP000294901">
    <property type="component" value="Unassembled WGS sequence"/>
</dbReference>
<dbReference type="SUPFAM" id="SSF54909">
    <property type="entry name" value="Dimeric alpha+beta barrel"/>
    <property type="match status" value="1"/>
</dbReference>
<keyword evidence="1" id="KW-0812">Transmembrane</keyword>
<name>A0A4R6JW21_9ACTN</name>
<protein>
    <recommendedName>
        <fullName evidence="2">ABM domain-containing protein</fullName>
    </recommendedName>
</protein>
<dbReference type="InterPro" id="IPR011008">
    <property type="entry name" value="Dimeric_a/b-barrel"/>
</dbReference>
<dbReference type="AlphaFoldDB" id="A0A4R6JW21"/>
<evidence type="ECO:0000313" key="4">
    <source>
        <dbReference type="Proteomes" id="UP000294901"/>
    </source>
</evidence>
<accession>A0A4R6JW21</accession>
<dbReference type="RefSeq" id="WP_133875076.1">
    <property type="nucleotide sequence ID" value="NZ_BOMD01000015.1"/>
</dbReference>
<evidence type="ECO:0000313" key="3">
    <source>
        <dbReference type="EMBL" id="TDO40973.1"/>
    </source>
</evidence>
<feature type="transmembrane region" description="Helical" evidence="1">
    <location>
        <begin position="124"/>
        <end position="144"/>
    </location>
</feature>
<dbReference type="PANTHER" id="PTHR40057:SF1">
    <property type="entry name" value="SLR1162 PROTEIN"/>
    <property type="match status" value="1"/>
</dbReference>
<dbReference type="InterPro" id="IPR007138">
    <property type="entry name" value="ABM_dom"/>
</dbReference>
<reference evidence="3 4" key="1">
    <citation type="submission" date="2019-03" db="EMBL/GenBank/DDBJ databases">
        <title>Sequencing the genomes of 1000 actinobacteria strains.</title>
        <authorList>
            <person name="Klenk H.-P."/>
        </authorList>
    </citation>
    <scope>NUCLEOTIDE SEQUENCE [LARGE SCALE GENOMIC DNA]</scope>
    <source>
        <strain evidence="3 4">DSM 43805</strain>
    </source>
</reference>
<dbReference type="Pfam" id="PF03992">
    <property type="entry name" value="ABM"/>
    <property type="match status" value="1"/>
</dbReference>
<dbReference type="EMBL" id="SNWR01000001">
    <property type="protein sequence ID" value="TDO40973.1"/>
    <property type="molecule type" value="Genomic_DNA"/>
</dbReference>
<dbReference type="Gene3D" id="3.30.70.100">
    <property type="match status" value="1"/>
</dbReference>
<sequence length="183" mass="21177">MQSPAVTVAITRRADPSRNAEMIAWVNAGTTLAEDFPGFLGTGWVRPDQRSHEWHMLYRFSDEESLRNWEESPQRRWWLSSAEGFVEHTRTERRTGIEGWFDPPRDREISEATPKPPARWKQAVTIWLGFFPVSLLAAVTLNHLLVDLNVVLRTLISTLCLTPVMTYLVLPQVTRALQPWLRR</sequence>
<evidence type="ECO:0000256" key="1">
    <source>
        <dbReference type="SAM" id="Phobius"/>
    </source>
</evidence>
<dbReference type="OrthoDB" id="6986893at2"/>
<organism evidence="3 4">
    <name type="scientific">Paractinoplanes brasiliensis</name>
    <dbReference type="NCBI Taxonomy" id="52695"/>
    <lineage>
        <taxon>Bacteria</taxon>
        <taxon>Bacillati</taxon>
        <taxon>Actinomycetota</taxon>
        <taxon>Actinomycetes</taxon>
        <taxon>Micromonosporales</taxon>
        <taxon>Micromonosporaceae</taxon>
        <taxon>Paractinoplanes</taxon>
    </lineage>
</organism>
<comment type="caution">
    <text evidence="3">The sequence shown here is derived from an EMBL/GenBank/DDBJ whole genome shotgun (WGS) entry which is preliminary data.</text>
</comment>
<proteinExistence type="predicted"/>
<dbReference type="InterPro" id="IPR038762">
    <property type="entry name" value="ABM_predict"/>
</dbReference>
<gene>
    <name evidence="3" type="ORF">C8E87_4696</name>
</gene>
<dbReference type="PANTHER" id="PTHR40057">
    <property type="entry name" value="SLR1162 PROTEIN"/>
    <property type="match status" value="1"/>
</dbReference>
<keyword evidence="1" id="KW-0472">Membrane</keyword>
<feature type="domain" description="ABM" evidence="2">
    <location>
        <begin position="6"/>
        <end position="75"/>
    </location>
</feature>
<keyword evidence="1" id="KW-1133">Transmembrane helix</keyword>
<feature type="transmembrane region" description="Helical" evidence="1">
    <location>
        <begin position="150"/>
        <end position="170"/>
    </location>
</feature>